<sequence length="188" mass="20837">MALLNRLRPRVAAIILLLAALATQSAAQPAPTARLNELEAVFLFNFAIFVNWPDTPPRDSRAPFIIGVLGTDPFGSVLDQIVAGEKLDSRPYLVRRYPSLQDVGPCDILFISSSEHGNLATILRFLRNRSILTVGDTDDFNELGGIIRFVREDGHLRLRINLAAARAARLRLSSKLLRPAEIYHGKAR</sequence>
<protein>
    <recommendedName>
        <fullName evidence="2">DUF4154 domain-containing protein</fullName>
    </recommendedName>
</protein>
<dbReference type="InterPro" id="IPR025293">
    <property type="entry name" value="YfiR/HmsC-like"/>
</dbReference>
<evidence type="ECO:0008006" key="2">
    <source>
        <dbReference type="Google" id="ProtNLM"/>
    </source>
</evidence>
<gene>
    <name evidence="1" type="ORF">GALL_126190</name>
</gene>
<accession>A0A1J5SBJ7</accession>
<dbReference type="AlphaFoldDB" id="A0A1J5SBJ7"/>
<dbReference type="EMBL" id="MLJW01000051">
    <property type="protein sequence ID" value="OIR05307.1"/>
    <property type="molecule type" value="Genomic_DNA"/>
</dbReference>
<organism evidence="1">
    <name type="scientific">mine drainage metagenome</name>
    <dbReference type="NCBI Taxonomy" id="410659"/>
    <lineage>
        <taxon>unclassified sequences</taxon>
        <taxon>metagenomes</taxon>
        <taxon>ecological metagenomes</taxon>
    </lineage>
</organism>
<reference evidence="1" key="1">
    <citation type="submission" date="2016-10" db="EMBL/GenBank/DDBJ databases">
        <title>Sequence of Gallionella enrichment culture.</title>
        <authorList>
            <person name="Poehlein A."/>
            <person name="Muehling M."/>
            <person name="Daniel R."/>
        </authorList>
    </citation>
    <scope>NUCLEOTIDE SEQUENCE</scope>
</reference>
<name>A0A1J5SBJ7_9ZZZZ</name>
<dbReference type="Pfam" id="PF13689">
    <property type="entry name" value="DUF4154"/>
    <property type="match status" value="1"/>
</dbReference>
<proteinExistence type="predicted"/>
<evidence type="ECO:0000313" key="1">
    <source>
        <dbReference type="EMBL" id="OIR05307.1"/>
    </source>
</evidence>
<comment type="caution">
    <text evidence="1">The sequence shown here is derived from an EMBL/GenBank/DDBJ whole genome shotgun (WGS) entry which is preliminary data.</text>
</comment>